<evidence type="ECO:0000259" key="1">
    <source>
        <dbReference type="Pfam" id="PF01928"/>
    </source>
</evidence>
<evidence type="ECO:0000313" key="3">
    <source>
        <dbReference type="Proteomes" id="UP000177982"/>
    </source>
</evidence>
<dbReference type="Pfam" id="PF01928">
    <property type="entry name" value="CYTH"/>
    <property type="match status" value="1"/>
</dbReference>
<protein>
    <recommendedName>
        <fullName evidence="1">CYTH domain-containing protein</fullName>
    </recommendedName>
</protein>
<sequence length="190" mass="22036">MSKENKNIEIEHRARFDKTTYDNISNFLNANAEDLGEDDKDAYFFLFPDKLLKTVNNISKKTAKIVLKLNKIGKGNDFEEIEIPIRPEDFNAATKLFVALRTGDYMHSFQKRHNYLYKGVELALKWSEAWGHHLELEVVVSDLAKKEEIEKKIAAVADELRVSLMTNRELLEFTQTAEAEYKNKKKYGSD</sequence>
<dbReference type="InterPro" id="IPR033469">
    <property type="entry name" value="CYTH-like_dom_sf"/>
</dbReference>
<dbReference type="SUPFAM" id="SSF55154">
    <property type="entry name" value="CYTH-like phosphatases"/>
    <property type="match status" value="1"/>
</dbReference>
<reference evidence="2 3" key="1">
    <citation type="journal article" date="2016" name="Nat. Commun.">
        <title>Thousands of microbial genomes shed light on interconnected biogeochemical processes in an aquifer system.</title>
        <authorList>
            <person name="Anantharaman K."/>
            <person name="Brown C.T."/>
            <person name="Hug L.A."/>
            <person name="Sharon I."/>
            <person name="Castelle C.J."/>
            <person name="Probst A.J."/>
            <person name="Thomas B.C."/>
            <person name="Singh A."/>
            <person name="Wilkins M.J."/>
            <person name="Karaoz U."/>
            <person name="Brodie E.L."/>
            <person name="Williams K.H."/>
            <person name="Hubbard S.S."/>
            <person name="Banfield J.F."/>
        </authorList>
    </citation>
    <scope>NUCLEOTIDE SEQUENCE [LARGE SCALE GENOMIC DNA]</scope>
</reference>
<dbReference type="Proteomes" id="UP000177982">
    <property type="component" value="Unassembled WGS sequence"/>
</dbReference>
<accession>A0A1G2L7U1</accession>
<evidence type="ECO:0000313" key="2">
    <source>
        <dbReference type="EMBL" id="OHA06809.1"/>
    </source>
</evidence>
<proteinExistence type="predicted"/>
<feature type="domain" description="CYTH" evidence="1">
    <location>
        <begin position="7"/>
        <end position="163"/>
    </location>
</feature>
<dbReference type="AlphaFoldDB" id="A0A1G2L7U1"/>
<dbReference type="EMBL" id="MHQO01000023">
    <property type="protein sequence ID" value="OHA06809.1"/>
    <property type="molecule type" value="Genomic_DNA"/>
</dbReference>
<comment type="caution">
    <text evidence="2">The sequence shown here is derived from an EMBL/GenBank/DDBJ whole genome shotgun (WGS) entry which is preliminary data.</text>
</comment>
<dbReference type="InterPro" id="IPR023577">
    <property type="entry name" value="CYTH_domain"/>
</dbReference>
<organism evidence="2 3">
    <name type="scientific">Candidatus Sungbacteria bacterium RIFCSPLOWO2_01_FULL_47_10</name>
    <dbReference type="NCBI Taxonomy" id="1802276"/>
    <lineage>
        <taxon>Bacteria</taxon>
        <taxon>Candidatus Sungiibacteriota</taxon>
    </lineage>
</organism>
<name>A0A1G2L7U1_9BACT</name>
<dbReference type="Gene3D" id="2.40.320.10">
    <property type="entry name" value="Hypothetical Protein Pfu-838710-001"/>
    <property type="match status" value="1"/>
</dbReference>
<gene>
    <name evidence="2" type="ORF">A2934_03850</name>
</gene>